<dbReference type="EMBL" id="JAJEQF010000001">
    <property type="protein sequence ID" value="MCC2166140.1"/>
    <property type="molecule type" value="Genomic_DNA"/>
</dbReference>
<dbReference type="Gene3D" id="3.40.50.10130">
    <property type="match status" value="1"/>
</dbReference>
<sequence>MNHFEVENCLRSIEILVDTREQDTERARERYNRFPCEYVRQALSYGDYAYNFVLPDGSRFLEYSPHEVAAPIVVERKMNLDELAGCFTRSRKRFEAEFARAKENGARIYLLVENATWEKLLAGKYRSMYNPAAFLASILAWQNRYDLQLIMCKEETSATLIYEILKRDLKERLERGEFDWAAEDVV</sequence>
<evidence type="ECO:0000313" key="3">
    <source>
        <dbReference type="Proteomes" id="UP001199355"/>
    </source>
</evidence>
<dbReference type="InterPro" id="IPR006166">
    <property type="entry name" value="ERCC4_domain"/>
</dbReference>
<dbReference type="GO" id="GO:0006259">
    <property type="term" value="P:DNA metabolic process"/>
    <property type="evidence" value="ECO:0007669"/>
    <property type="project" value="UniProtKB-ARBA"/>
</dbReference>
<protein>
    <submittedName>
        <fullName evidence="2">ERCC4 domain-containing protein</fullName>
    </submittedName>
</protein>
<dbReference type="Pfam" id="PF02732">
    <property type="entry name" value="ERCC4"/>
    <property type="match status" value="1"/>
</dbReference>
<dbReference type="SUPFAM" id="SSF52980">
    <property type="entry name" value="Restriction endonuclease-like"/>
    <property type="match status" value="1"/>
</dbReference>
<dbReference type="GO" id="GO:0004518">
    <property type="term" value="F:nuclease activity"/>
    <property type="evidence" value="ECO:0007669"/>
    <property type="project" value="InterPro"/>
</dbReference>
<accession>A0AAE3DJG5</accession>
<organism evidence="2 3">
    <name type="scientific">Gallintestinimicrobium propionicum</name>
    <dbReference type="NCBI Taxonomy" id="2981770"/>
    <lineage>
        <taxon>Bacteria</taxon>
        <taxon>Bacillati</taxon>
        <taxon>Bacillota</taxon>
        <taxon>Clostridia</taxon>
        <taxon>Lachnospirales</taxon>
        <taxon>Lachnospiraceae</taxon>
        <taxon>Gallintestinimicrobium</taxon>
    </lineage>
</organism>
<dbReference type="AlphaFoldDB" id="A0AAE3DJG5"/>
<comment type="caution">
    <text evidence="2">The sequence shown here is derived from an EMBL/GenBank/DDBJ whole genome shotgun (WGS) entry which is preliminary data.</text>
</comment>
<dbReference type="SMART" id="SM00891">
    <property type="entry name" value="ERCC4"/>
    <property type="match status" value="1"/>
</dbReference>
<dbReference type="RefSeq" id="WP_308727380.1">
    <property type="nucleotide sequence ID" value="NZ_JAJEQF010000001.1"/>
</dbReference>
<dbReference type="InterPro" id="IPR011335">
    <property type="entry name" value="Restrct_endonuc-II-like"/>
</dbReference>
<dbReference type="Proteomes" id="UP001199355">
    <property type="component" value="Unassembled WGS sequence"/>
</dbReference>
<feature type="domain" description="ERCC4" evidence="1">
    <location>
        <begin position="14"/>
        <end position="116"/>
    </location>
</feature>
<name>A0AAE3DJG5_9FIRM</name>
<dbReference type="GO" id="GO:0003677">
    <property type="term" value="F:DNA binding"/>
    <property type="evidence" value="ECO:0007669"/>
    <property type="project" value="InterPro"/>
</dbReference>
<proteinExistence type="predicted"/>
<gene>
    <name evidence="2" type="ORF">LKD45_00230</name>
</gene>
<evidence type="ECO:0000313" key="2">
    <source>
        <dbReference type="EMBL" id="MCC2166140.1"/>
    </source>
</evidence>
<evidence type="ECO:0000259" key="1">
    <source>
        <dbReference type="SMART" id="SM00891"/>
    </source>
</evidence>
<keyword evidence="3" id="KW-1185">Reference proteome</keyword>
<reference evidence="2 3" key="1">
    <citation type="submission" date="2021-10" db="EMBL/GenBank/DDBJ databases">
        <title>Anaerobic single-cell dispensing facilitates the cultivation of human gut bacteria.</title>
        <authorList>
            <person name="Afrizal A."/>
        </authorList>
    </citation>
    <scope>NUCLEOTIDE SEQUENCE [LARGE SCALE GENOMIC DNA]</scope>
    <source>
        <strain evidence="2 3">CLA-AA-H244</strain>
    </source>
</reference>